<organism evidence="12 13">
    <name type="scientific">Gryllus longicercus</name>
    <dbReference type="NCBI Taxonomy" id="2509291"/>
    <lineage>
        <taxon>Eukaryota</taxon>
        <taxon>Metazoa</taxon>
        <taxon>Ecdysozoa</taxon>
        <taxon>Arthropoda</taxon>
        <taxon>Hexapoda</taxon>
        <taxon>Insecta</taxon>
        <taxon>Pterygota</taxon>
        <taxon>Neoptera</taxon>
        <taxon>Polyneoptera</taxon>
        <taxon>Orthoptera</taxon>
        <taxon>Ensifera</taxon>
        <taxon>Gryllidea</taxon>
        <taxon>Grylloidea</taxon>
        <taxon>Gryllidae</taxon>
        <taxon>Gryllinae</taxon>
        <taxon>Gryllus</taxon>
    </lineage>
</organism>
<dbReference type="PROSITE" id="PS00108">
    <property type="entry name" value="PROTEIN_KINASE_ST"/>
    <property type="match status" value="1"/>
</dbReference>
<proteinExistence type="inferred from homology"/>
<evidence type="ECO:0000256" key="8">
    <source>
        <dbReference type="ARBA" id="ARBA00037982"/>
    </source>
</evidence>
<dbReference type="InterPro" id="IPR054521">
    <property type="entry name" value="HRI2_3H"/>
</dbReference>
<dbReference type="GO" id="GO:0005634">
    <property type="term" value="C:nucleus"/>
    <property type="evidence" value="ECO:0007669"/>
    <property type="project" value="TreeGrafter"/>
</dbReference>
<keyword evidence="2" id="KW-0723">Serine/threonine-protein kinase</keyword>
<dbReference type="SUPFAM" id="SSF56112">
    <property type="entry name" value="Protein kinase-like (PK-like)"/>
    <property type="match status" value="1"/>
</dbReference>
<dbReference type="Pfam" id="PF22949">
    <property type="entry name" value="HRI2_3H"/>
    <property type="match status" value="1"/>
</dbReference>
<dbReference type="SMART" id="SM00220">
    <property type="entry name" value="S_TKc"/>
    <property type="match status" value="1"/>
</dbReference>
<keyword evidence="3" id="KW-0597">Phosphoprotein</keyword>
<reference evidence="12 13" key="1">
    <citation type="submission" date="2024-03" db="EMBL/GenBank/DDBJ databases">
        <title>The genome assembly and annotation of the cricket Gryllus longicercus Weissman &amp; Gray.</title>
        <authorList>
            <person name="Szrajer S."/>
            <person name="Gray D."/>
            <person name="Ylla G."/>
        </authorList>
    </citation>
    <scope>NUCLEOTIDE SEQUENCE [LARGE SCALE GENOMIC DNA]</scope>
    <source>
        <strain evidence="12">DAG 2021-001</strain>
        <tissue evidence="12">Whole body minus gut</tissue>
    </source>
</reference>
<dbReference type="GO" id="GO:0004694">
    <property type="term" value="F:eukaryotic translation initiation factor 2alpha kinase activity"/>
    <property type="evidence" value="ECO:0007669"/>
    <property type="project" value="TreeGrafter"/>
</dbReference>
<evidence type="ECO:0000256" key="10">
    <source>
        <dbReference type="SAM" id="Coils"/>
    </source>
</evidence>
<keyword evidence="4" id="KW-0808">Transferase</keyword>
<dbReference type="CDD" id="cd13996">
    <property type="entry name" value="STKc_EIF2AK"/>
    <property type="match status" value="1"/>
</dbReference>
<evidence type="ECO:0000259" key="11">
    <source>
        <dbReference type="PROSITE" id="PS50011"/>
    </source>
</evidence>
<evidence type="ECO:0000256" key="3">
    <source>
        <dbReference type="ARBA" id="ARBA00022553"/>
    </source>
</evidence>
<feature type="coiled-coil region" evidence="10">
    <location>
        <begin position="596"/>
        <end position="623"/>
    </location>
</feature>
<dbReference type="InterPro" id="IPR000719">
    <property type="entry name" value="Prot_kinase_dom"/>
</dbReference>
<dbReference type="Gene3D" id="1.10.510.10">
    <property type="entry name" value="Transferase(Phosphotransferase) domain 1"/>
    <property type="match status" value="1"/>
</dbReference>
<feature type="domain" description="Protein kinase" evidence="11">
    <location>
        <begin position="159"/>
        <end position="575"/>
    </location>
</feature>
<evidence type="ECO:0000256" key="6">
    <source>
        <dbReference type="ARBA" id="ARBA00022777"/>
    </source>
</evidence>
<evidence type="ECO:0000256" key="5">
    <source>
        <dbReference type="ARBA" id="ARBA00022741"/>
    </source>
</evidence>
<keyword evidence="6" id="KW-0418">Kinase</keyword>
<comment type="caution">
    <text evidence="12">The sequence shown here is derived from an EMBL/GenBank/DDBJ whole genome shotgun (WGS) entry which is preliminary data.</text>
</comment>
<keyword evidence="13" id="KW-1185">Reference proteome</keyword>
<evidence type="ECO:0000256" key="2">
    <source>
        <dbReference type="ARBA" id="ARBA00022527"/>
    </source>
</evidence>
<gene>
    <name evidence="12" type="ORF">R5R35_010523</name>
</gene>
<dbReference type="EC" id="2.7.11.1" evidence="1"/>
<dbReference type="PANTHER" id="PTHR11042:SF187">
    <property type="entry name" value="EUKARYOTIC TRANSLATION INITIATION FACTOR 2-ALPHA KINASE 2"/>
    <property type="match status" value="1"/>
</dbReference>
<dbReference type="PANTHER" id="PTHR11042">
    <property type="entry name" value="EUKARYOTIC TRANSLATION INITIATION FACTOR 2-ALPHA KINASE EIF2-ALPHA KINASE -RELATED"/>
    <property type="match status" value="1"/>
</dbReference>
<dbReference type="Pfam" id="PF00069">
    <property type="entry name" value="Pkinase"/>
    <property type="match status" value="2"/>
</dbReference>
<dbReference type="Gene3D" id="3.30.200.20">
    <property type="entry name" value="Phosphorylase Kinase, domain 1"/>
    <property type="match status" value="1"/>
</dbReference>
<keyword evidence="5" id="KW-0547">Nucleotide-binding</keyword>
<keyword evidence="7" id="KW-0067">ATP-binding</keyword>
<evidence type="ECO:0000256" key="1">
    <source>
        <dbReference type="ARBA" id="ARBA00012513"/>
    </source>
</evidence>
<comment type="similarity">
    <text evidence="8">Belongs to the protein kinase superfamily. Ser/Thr protein kinase family. GCN2 subfamily.</text>
</comment>
<evidence type="ECO:0000256" key="4">
    <source>
        <dbReference type="ARBA" id="ARBA00022679"/>
    </source>
</evidence>
<evidence type="ECO:0000256" key="7">
    <source>
        <dbReference type="ARBA" id="ARBA00022840"/>
    </source>
</evidence>
<dbReference type="AlphaFoldDB" id="A0AAN9VUD6"/>
<sequence>MQAQILSRASAWSELNTVTTFDAGGATRPVDSMSDKKFTVENIRSFSPSSLLVESLIEHLCRLLEKDPANQKNLYKVICGKLHQMKLIDKTYGLEEFESLRGYYQKALVHLVTVAKSTVEGNEDNSIVKLSNYSANLELSPSVLKEEQILHWSRYSTDYVELKFIAKGGFGQVFQVRNKLDGEEYAVKKIFLRYRNLNSFYRNIQEVKLLAKLNHPNIVAYKAAWLEPLFSFTSNHISPQESELEDVSDVSDVSQGFPKPVLNNVETEESSSIIFKENDSEKKTETSTQGAAIMEKHETLSTTHVHSRTVSEVFLQSSNASTSGASSMFRSEAAITMDNFVSGHKEDCSVEVKAVQKEKAVCRFMIQAENTNQDSNIQHEWVVLYIQMQLCSSTLRDWLNERNAISPTVNIKECLRIFHDIVLGVQYIHSQGIVHHDIKPNNIFVNGVGASQIKVGDFGLACFLHHSSDDVTLIASHNHRGEFGTRLYAAPEQLEGKCDIKSDIYSLGIILFELLCPFRTDMERSLVLTNLRNGTFPSEMDEQNPELMQLIRKLLLHDVQLRPSAEDILLSLESLTKNVPRDSVPPEDKEYHKGFIQQLREELMRKNQEIEELRKRVQALESKSNKNEQ</sequence>
<accession>A0AAN9VUD6</accession>
<dbReference type="InterPro" id="IPR050339">
    <property type="entry name" value="CC_SR_Kinase"/>
</dbReference>
<dbReference type="PROSITE" id="PS50011">
    <property type="entry name" value="PROTEIN_KINASE_DOM"/>
    <property type="match status" value="1"/>
</dbReference>
<dbReference type="InterPro" id="IPR008271">
    <property type="entry name" value="Ser/Thr_kinase_AS"/>
</dbReference>
<dbReference type="GO" id="GO:0005737">
    <property type="term" value="C:cytoplasm"/>
    <property type="evidence" value="ECO:0007669"/>
    <property type="project" value="TreeGrafter"/>
</dbReference>
<evidence type="ECO:0000313" key="13">
    <source>
        <dbReference type="Proteomes" id="UP001378592"/>
    </source>
</evidence>
<protein>
    <recommendedName>
        <fullName evidence="1">non-specific serine/threonine protein kinase</fullName>
        <ecNumber evidence="1">2.7.11.1</ecNumber>
    </recommendedName>
    <alternativeName>
        <fullName evidence="9">Heme-regulated eukaryotic initiation factor eIF-2-alpha kinase</fullName>
    </alternativeName>
</protein>
<dbReference type="Proteomes" id="UP001378592">
    <property type="component" value="Unassembled WGS sequence"/>
</dbReference>
<name>A0AAN9VUD6_9ORTH</name>
<evidence type="ECO:0000256" key="9">
    <source>
        <dbReference type="ARBA" id="ARBA00042914"/>
    </source>
</evidence>
<evidence type="ECO:0000313" key="12">
    <source>
        <dbReference type="EMBL" id="KAK7863493.1"/>
    </source>
</evidence>
<dbReference type="GO" id="GO:0005524">
    <property type="term" value="F:ATP binding"/>
    <property type="evidence" value="ECO:0007669"/>
    <property type="project" value="UniProtKB-KW"/>
</dbReference>
<dbReference type="InterPro" id="IPR011009">
    <property type="entry name" value="Kinase-like_dom_sf"/>
</dbReference>
<dbReference type="EMBL" id="JAZDUA010000229">
    <property type="protein sequence ID" value="KAK7863493.1"/>
    <property type="molecule type" value="Genomic_DNA"/>
</dbReference>
<keyword evidence="10" id="KW-0175">Coiled coil</keyword>